<sequence length="198" mass="22381">MSSTSASPQTSTAQDLVAQPKQQQKVETDLKEDLSCPPRRRPCLNNDCRDRRATDADTIRRLKEKLALVSASYRVTENTASTMLPKQEVKPNALEDELGRLRAENQKLVDENHQNIAKLRKERQRYLGFLKETKGIAGLLEEARRCMNDSDEEPDPTTGDISGKNGVKRVMDEAELDEVEVARDKRCKLDVAQGEEKE</sequence>
<feature type="region of interest" description="Disordered" evidence="1">
    <location>
        <begin position="1"/>
        <end position="47"/>
    </location>
</feature>
<feature type="compositionally biased region" description="Low complexity" evidence="1">
    <location>
        <begin position="1"/>
        <end position="14"/>
    </location>
</feature>
<proteinExistence type="predicted"/>
<organism evidence="2 3">
    <name type="scientific">Marasmius tenuissimus</name>
    <dbReference type="NCBI Taxonomy" id="585030"/>
    <lineage>
        <taxon>Eukaryota</taxon>
        <taxon>Fungi</taxon>
        <taxon>Dikarya</taxon>
        <taxon>Basidiomycota</taxon>
        <taxon>Agaricomycotina</taxon>
        <taxon>Agaricomycetes</taxon>
        <taxon>Agaricomycetidae</taxon>
        <taxon>Agaricales</taxon>
        <taxon>Marasmiineae</taxon>
        <taxon>Marasmiaceae</taxon>
        <taxon>Marasmius</taxon>
    </lineage>
</organism>
<gene>
    <name evidence="2" type="ORF">AAF712_008656</name>
</gene>
<evidence type="ECO:0000313" key="3">
    <source>
        <dbReference type="Proteomes" id="UP001437256"/>
    </source>
</evidence>
<comment type="caution">
    <text evidence="2">The sequence shown here is derived from an EMBL/GenBank/DDBJ whole genome shotgun (WGS) entry which is preliminary data.</text>
</comment>
<protein>
    <submittedName>
        <fullName evidence="2">Uncharacterized protein</fullName>
    </submittedName>
</protein>
<evidence type="ECO:0000256" key="1">
    <source>
        <dbReference type="SAM" id="MobiDB-lite"/>
    </source>
</evidence>
<feature type="region of interest" description="Disordered" evidence="1">
    <location>
        <begin position="146"/>
        <end position="168"/>
    </location>
</feature>
<dbReference type="Proteomes" id="UP001437256">
    <property type="component" value="Unassembled WGS sequence"/>
</dbReference>
<keyword evidence="3" id="KW-1185">Reference proteome</keyword>
<accession>A0ABR2ZRQ2</accession>
<evidence type="ECO:0000313" key="2">
    <source>
        <dbReference type="EMBL" id="KAL0064356.1"/>
    </source>
</evidence>
<reference evidence="2 3" key="1">
    <citation type="submission" date="2024-05" db="EMBL/GenBank/DDBJ databases">
        <title>A draft genome resource for the thread blight pathogen Marasmius tenuissimus strain MS-2.</title>
        <authorList>
            <person name="Yulfo-Soto G.E."/>
            <person name="Baruah I.K."/>
            <person name="Amoako-Attah I."/>
            <person name="Bukari Y."/>
            <person name="Meinhardt L.W."/>
            <person name="Bailey B.A."/>
            <person name="Cohen S.P."/>
        </authorList>
    </citation>
    <scope>NUCLEOTIDE SEQUENCE [LARGE SCALE GENOMIC DNA]</scope>
    <source>
        <strain evidence="2 3">MS-2</strain>
    </source>
</reference>
<dbReference type="EMBL" id="JBBXMP010000063">
    <property type="protein sequence ID" value="KAL0064356.1"/>
    <property type="molecule type" value="Genomic_DNA"/>
</dbReference>
<name>A0ABR2ZRQ2_9AGAR</name>
<feature type="compositionally biased region" description="Basic and acidic residues" evidence="1">
    <location>
        <begin position="24"/>
        <end position="34"/>
    </location>
</feature>